<dbReference type="AlphaFoldDB" id="A0A9P5TW62"/>
<reference evidence="2" key="1">
    <citation type="submission" date="2020-11" db="EMBL/GenBank/DDBJ databases">
        <authorList>
            <consortium name="DOE Joint Genome Institute"/>
            <person name="Ahrendt S."/>
            <person name="Riley R."/>
            <person name="Andreopoulos W."/>
            <person name="Labutti K."/>
            <person name="Pangilinan J."/>
            <person name="Ruiz-Duenas F.J."/>
            <person name="Barrasa J.M."/>
            <person name="Sanchez-Garcia M."/>
            <person name="Camarero S."/>
            <person name="Miyauchi S."/>
            <person name="Serrano A."/>
            <person name="Linde D."/>
            <person name="Babiker R."/>
            <person name="Drula E."/>
            <person name="Ayuso-Fernandez I."/>
            <person name="Pacheco R."/>
            <person name="Padilla G."/>
            <person name="Ferreira P."/>
            <person name="Barriuso J."/>
            <person name="Kellner H."/>
            <person name="Castanera R."/>
            <person name="Alfaro M."/>
            <person name="Ramirez L."/>
            <person name="Pisabarro A.G."/>
            <person name="Kuo A."/>
            <person name="Tritt A."/>
            <person name="Lipzen A."/>
            <person name="He G."/>
            <person name="Yan M."/>
            <person name="Ng V."/>
            <person name="Cullen D."/>
            <person name="Martin F."/>
            <person name="Rosso M.-N."/>
            <person name="Henrissat B."/>
            <person name="Hibbett D."/>
            <person name="Martinez A.T."/>
            <person name="Grigoriev I.V."/>
        </authorList>
    </citation>
    <scope>NUCLEOTIDE SEQUENCE</scope>
    <source>
        <strain evidence="2">AH 40177</strain>
    </source>
</reference>
<dbReference type="OrthoDB" id="3256444at2759"/>
<proteinExistence type="predicted"/>
<evidence type="ECO:0000313" key="2">
    <source>
        <dbReference type="EMBL" id="KAF9030381.1"/>
    </source>
</evidence>
<evidence type="ECO:0000256" key="1">
    <source>
        <dbReference type="SAM" id="MobiDB-lite"/>
    </source>
</evidence>
<feature type="compositionally biased region" description="Basic and acidic residues" evidence="1">
    <location>
        <begin position="16"/>
        <end position="25"/>
    </location>
</feature>
<dbReference type="Proteomes" id="UP000772434">
    <property type="component" value="Unassembled WGS sequence"/>
</dbReference>
<comment type="caution">
    <text evidence="2">The sequence shown here is derived from an EMBL/GenBank/DDBJ whole genome shotgun (WGS) entry which is preliminary data.</text>
</comment>
<organism evidence="2 3">
    <name type="scientific">Rhodocollybia butyracea</name>
    <dbReference type="NCBI Taxonomy" id="206335"/>
    <lineage>
        <taxon>Eukaryota</taxon>
        <taxon>Fungi</taxon>
        <taxon>Dikarya</taxon>
        <taxon>Basidiomycota</taxon>
        <taxon>Agaricomycotina</taxon>
        <taxon>Agaricomycetes</taxon>
        <taxon>Agaricomycetidae</taxon>
        <taxon>Agaricales</taxon>
        <taxon>Marasmiineae</taxon>
        <taxon>Omphalotaceae</taxon>
        <taxon>Rhodocollybia</taxon>
    </lineage>
</organism>
<keyword evidence="3" id="KW-1185">Reference proteome</keyword>
<dbReference type="EMBL" id="JADNRY010000670">
    <property type="protein sequence ID" value="KAF9030381.1"/>
    <property type="molecule type" value="Genomic_DNA"/>
</dbReference>
<name>A0A9P5TW62_9AGAR</name>
<gene>
    <name evidence="2" type="ORF">BDP27DRAFT_1246184</name>
</gene>
<feature type="region of interest" description="Disordered" evidence="1">
    <location>
        <begin position="16"/>
        <end position="35"/>
    </location>
</feature>
<feature type="non-terminal residue" evidence="2">
    <location>
        <position position="125"/>
    </location>
</feature>
<sequence length="125" mass="14365">YYEWCKKNNFVSKLPADRKSQKDTAEAGNSQSTLDAMVTPLEKRTPYSQHRMNKAIWTFIIDTNQALSVIERSRFRNMIDVASPAKEAITLPDRKVTHAGIMQMFFKRMGQLKSIFTVSIGVYNN</sequence>
<accession>A0A9P5TW62</accession>
<evidence type="ECO:0000313" key="3">
    <source>
        <dbReference type="Proteomes" id="UP000772434"/>
    </source>
</evidence>
<protein>
    <submittedName>
        <fullName evidence="2">Uncharacterized protein</fullName>
    </submittedName>
</protein>